<dbReference type="OMA" id="ICEMTAV"/>
<proteinExistence type="predicted"/>
<dbReference type="OrthoDB" id="2501483at2759"/>
<dbReference type="KEGG" id="cput:CONPUDRAFT_151195"/>
<dbReference type="RefSeq" id="XP_007765940.1">
    <property type="nucleotide sequence ID" value="XM_007767750.1"/>
</dbReference>
<sequence>MQSQQPVCPKKATFNGAEGVSNVLEFAKHVFTTPGARKPKHFIYDTACDVRQQVLANKDEFWLLVGMCVDIYHLQNKHKKTHTFCQTHCNLADYPELKSEDGSGWWFNTSIAEQFLPQ</sequence>
<accession>A0A5M3MZU3</accession>
<dbReference type="Proteomes" id="UP000053558">
    <property type="component" value="Unassembled WGS sequence"/>
</dbReference>
<protein>
    <submittedName>
        <fullName evidence="1">Uncharacterized protein</fullName>
    </submittedName>
</protein>
<evidence type="ECO:0000313" key="2">
    <source>
        <dbReference type="Proteomes" id="UP000053558"/>
    </source>
</evidence>
<reference evidence="2" key="1">
    <citation type="journal article" date="2012" name="Science">
        <title>The Paleozoic origin of enzymatic lignin decomposition reconstructed from 31 fungal genomes.</title>
        <authorList>
            <person name="Floudas D."/>
            <person name="Binder M."/>
            <person name="Riley R."/>
            <person name="Barry K."/>
            <person name="Blanchette R.A."/>
            <person name="Henrissat B."/>
            <person name="Martinez A.T."/>
            <person name="Otillar R."/>
            <person name="Spatafora J.W."/>
            <person name="Yadav J.S."/>
            <person name="Aerts A."/>
            <person name="Benoit I."/>
            <person name="Boyd A."/>
            <person name="Carlson A."/>
            <person name="Copeland A."/>
            <person name="Coutinho P.M."/>
            <person name="de Vries R.P."/>
            <person name="Ferreira P."/>
            <person name="Findley K."/>
            <person name="Foster B."/>
            <person name="Gaskell J."/>
            <person name="Glotzer D."/>
            <person name="Gorecki P."/>
            <person name="Heitman J."/>
            <person name="Hesse C."/>
            <person name="Hori C."/>
            <person name="Igarashi K."/>
            <person name="Jurgens J.A."/>
            <person name="Kallen N."/>
            <person name="Kersten P."/>
            <person name="Kohler A."/>
            <person name="Kuees U."/>
            <person name="Kumar T.K.A."/>
            <person name="Kuo A."/>
            <person name="LaButti K."/>
            <person name="Larrondo L.F."/>
            <person name="Lindquist E."/>
            <person name="Ling A."/>
            <person name="Lombard V."/>
            <person name="Lucas S."/>
            <person name="Lundell T."/>
            <person name="Martin R."/>
            <person name="McLaughlin D.J."/>
            <person name="Morgenstern I."/>
            <person name="Morin E."/>
            <person name="Murat C."/>
            <person name="Nagy L.G."/>
            <person name="Nolan M."/>
            <person name="Ohm R.A."/>
            <person name="Patyshakuliyeva A."/>
            <person name="Rokas A."/>
            <person name="Ruiz-Duenas F.J."/>
            <person name="Sabat G."/>
            <person name="Salamov A."/>
            <person name="Samejima M."/>
            <person name="Schmutz J."/>
            <person name="Slot J.C."/>
            <person name="St John F."/>
            <person name="Stenlid J."/>
            <person name="Sun H."/>
            <person name="Sun S."/>
            <person name="Syed K."/>
            <person name="Tsang A."/>
            <person name="Wiebenga A."/>
            <person name="Young D."/>
            <person name="Pisabarro A."/>
            <person name="Eastwood D.C."/>
            <person name="Martin F."/>
            <person name="Cullen D."/>
            <person name="Grigoriev I.V."/>
            <person name="Hibbett D.S."/>
        </authorList>
    </citation>
    <scope>NUCLEOTIDE SEQUENCE [LARGE SCALE GENOMIC DNA]</scope>
    <source>
        <strain evidence="2">RWD-64-598 SS2</strain>
    </source>
</reference>
<comment type="caution">
    <text evidence="1">The sequence shown here is derived from an EMBL/GenBank/DDBJ whole genome shotgun (WGS) entry which is preliminary data.</text>
</comment>
<dbReference type="GeneID" id="19202824"/>
<keyword evidence="2" id="KW-1185">Reference proteome</keyword>
<dbReference type="EMBL" id="JH711575">
    <property type="protein sequence ID" value="EIW84151.1"/>
    <property type="molecule type" value="Genomic_DNA"/>
</dbReference>
<gene>
    <name evidence="1" type="ORF">CONPUDRAFT_151195</name>
</gene>
<organism evidence="1 2">
    <name type="scientific">Coniophora puteana (strain RWD-64-598)</name>
    <name type="common">Brown rot fungus</name>
    <dbReference type="NCBI Taxonomy" id="741705"/>
    <lineage>
        <taxon>Eukaryota</taxon>
        <taxon>Fungi</taxon>
        <taxon>Dikarya</taxon>
        <taxon>Basidiomycota</taxon>
        <taxon>Agaricomycotina</taxon>
        <taxon>Agaricomycetes</taxon>
        <taxon>Agaricomycetidae</taxon>
        <taxon>Boletales</taxon>
        <taxon>Coniophorineae</taxon>
        <taxon>Coniophoraceae</taxon>
        <taxon>Coniophora</taxon>
    </lineage>
</organism>
<name>A0A5M3MZU3_CONPW</name>
<dbReference type="AlphaFoldDB" id="A0A5M3MZU3"/>
<evidence type="ECO:0000313" key="1">
    <source>
        <dbReference type="EMBL" id="EIW84151.1"/>
    </source>
</evidence>